<sequence>MRGGDLVVRVLKYLVSVAFLALPLAAQADELQEAPAPDAAAPVPSSSDTILVTATRLAIPVDQVPASLTVLDKPAIDRAQDIGVTELLLRTPGISISRNGGYGTTTALRIRGAESEQTVVVIDGVKLNDPSASSGGYNFANLLAGDASRIEVLRGPQSILWGSQAIGGVVNVVTALPAKTLEGSFDVEAGSHETVSARAAIGGKTGPLAWRLGGQAFTTDGISALAPAFGGKEADGYINRNVSGRAVIELAPGISADLRGYYASSQTEIDASTADSLEYSLNREFVGYAGINLDLLDGRFRNRIGYTYTDTDRDNFNPTRARAQTFDAAGHNRRLEYQGAFAIAEGWTLLAGAENERSRFRSASPPAALATPVPAPVRGGADITSFYGQLSAQPIGGLTLNAGLRHDDHDRFGGKWLFAAGGVLNLPTGTVLRASYGEGFKAPTLYQLFSEYGVASLAPERAKGWEAGAEQHLFDDKLVFGATWFQRKTRDQIIFNSCAATSTDALCFVPGNATTRRQGYYANVSRAEAHGIEAAAALKLGSFQLDGNYSWTVAEDRSPGANFGKWLPRRPRDTANGSVSYAWPFGLTTGAAIRWSGKTFDNAANTTVLDAYTLVDLRAEYALSPSLRLIGRVENLFDETYSTAIRYNALGRVFYAGLRGRF</sequence>
<dbReference type="InterPro" id="IPR036942">
    <property type="entry name" value="Beta-barrel_TonB_sf"/>
</dbReference>
<feature type="signal peptide" evidence="13">
    <location>
        <begin position="1"/>
        <end position="28"/>
    </location>
</feature>
<evidence type="ECO:0000256" key="10">
    <source>
        <dbReference type="PROSITE-ProRule" id="PRU01360"/>
    </source>
</evidence>
<organism evidence="16 17">
    <name type="scientific">Novosphingobium anseongense</name>
    <dbReference type="NCBI Taxonomy" id="3133436"/>
    <lineage>
        <taxon>Bacteria</taxon>
        <taxon>Pseudomonadati</taxon>
        <taxon>Pseudomonadota</taxon>
        <taxon>Alphaproteobacteria</taxon>
        <taxon>Sphingomonadales</taxon>
        <taxon>Sphingomonadaceae</taxon>
        <taxon>Novosphingobium</taxon>
    </lineage>
</organism>
<evidence type="ECO:0000256" key="6">
    <source>
        <dbReference type="ARBA" id="ARBA00023065"/>
    </source>
</evidence>
<evidence type="ECO:0000256" key="3">
    <source>
        <dbReference type="ARBA" id="ARBA00022452"/>
    </source>
</evidence>
<evidence type="ECO:0000256" key="7">
    <source>
        <dbReference type="ARBA" id="ARBA00023077"/>
    </source>
</evidence>
<keyword evidence="17" id="KW-1185">Reference proteome</keyword>
<dbReference type="PROSITE" id="PS52016">
    <property type="entry name" value="TONB_DEPENDENT_REC_3"/>
    <property type="match status" value="1"/>
</dbReference>
<feature type="chain" id="PRO_5046002366" evidence="13">
    <location>
        <begin position="29"/>
        <end position="662"/>
    </location>
</feature>
<comment type="subcellular location">
    <subcellularLocation>
        <location evidence="1 10">Cell outer membrane</location>
        <topology evidence="1 10">Multi-pass membrane protein</topology>
    </subcellularLocation>
</comment>
<proteinExistence type="inferred from homology"/>
<dbReference type="SUPFAM" id="SSF56935">
    <property type="entry name" value="Porins"/>
    <property type="match status" value="1"/>
</dbReference>
<dbReference type="CDD" id="cd01347">
    <property type="entry name" value="ligand_gated_channel"/>
    <property type="match status" value="1"/>
</dbReference>
<evidence type="ECO:0000256" key="1">
    <source>
        <dbReference type="ARBA" id="ARBA00004571"/>
    </source>
</evidence>
<dbReference type="InterPro" id="IPR010916">
    <property type="entry name" value="TonB_box_CS"/>
</dbReference>
<gene>
    <name evidence="16" type="ORF">WG901_00195</name>
</gene>
<dbReference type="PANTHER" id="PTHR30069">
    <property type="entry name" value="TONB-DEPENDENT OUTER MEMBRANE RECEPTOR"/>
    <property type="match status" value="1"/>
</dbReference>
<keyword evidence="7 11" id="KW-0798">TonB box</keyword>
<evidence type="ECO:0000313" key="17">
    <source>
        <dbReference type="Proteomes" id="UP001361239"/>
    </source>
</evidence>
<keyword evidence="16" id="KW-0675">Receptor</keyword>
<evidence type="ECO:0000256" key="12">
    <source>
        <dbReference type="RuleBase" id="RU003357"/>
    </source>
</evidence>
<evidence type="ECO:0000259" key="15">
    <source>
        <dbReference type="Pfam" id="PF07715"/>
    </source>
</evidence>
<dbReference type="InterPro" id="IPR039426">
    <property type="entry name" value="TonB-dep_rcpt-like"/>
</dbReference>
<feature type="short sequence motif" description="TonB box" evidence="11">
    <location>
        <begin position="49"/>
        <end position="55"/>
    </location>
</feature>
<dbReference type="PANTHER" id="PTHR30069:SF53">
    <property type="entry name" value="COLICIN I RECEPTOR-RELATED"/>
    <property type="match status" value="1"/>
</dbReference>
<dbReference type="Pfam" id="PF07715">
    <property type="entry name" value="Plug"/>
    <property type="match status" value="1"/>
</dbReference>
<evidence type="ECO:0000256" key="2">
    <source>
        <dbReference type="ARBA" id="ARBA00022448"/>
    </source>
</evidence>
<evidence type="ECO:0000313" key="16">
    <source>
        <dbReference type="EMBL" id="MEJ5975038.1"/>
    </source>
</evidence>
<comment type="similarity">
    <text evidence="10 12">Belongs to the TonB-dependent receptor family.</text>
</comment>
<reference evidence="16 17" key="1">
    <citation type="submission" date="2024-03" db="EMBL/GenBank/DDBJ databases">
        <authorList>
            <person name="Jo J.-H."/>
        </authorList>
    </citation>
    <scope>NUCLEOTIDE SEQUENCE [LARGE SCALE GENOMIC DNA]</scope>
    <source>
        <strain evidence="16 17">PS1R-30</strain>
    </source>
</reference>
<evidence type="ECO:0000256" key="13">
    <source>
        <dbReference type="SAM" id="SignalP"/>
    </source>
</evidence>
<evidence type="ECO:0000256" key="5">
    <source>
        <dbReference type="ARBA" id="ARBA00022729"/>
    </source>
</evidence>
<evidence type="ECO:0000256" key="11">
    <source>
        <dbReference type="PROSITE-ProRule" id="PRU10143"/>
    </source>
</evidence>
<keyword evidence="9 10" id="KW-0998">Cell outer membrane</keyword>
<keyword evidence="8 10" id="KW-0472">Membrane</keyword>
<evidence type="ECO:0000256" key="8">
    <source>
        <dbReference type="ARBA" id="ARBA00023136"/>
    </source>
</evidence>
<dbReference type="Gene3D" id="2.170.130.10">
    <property type="entry name" value="TonB-dependent receptor, plug domain"/>
    <property type="match status" value="1"/>
</dbReference>
<feature type="domain" description="TonB-dependent receptor-like beta-barrel" evidence="14">
    <location>
        <begin position="246"/>
        <end position="636"/>
    </location>
</feature>
<feature type="domain" description="TonB-dependent receptor plug" evidence="15">
    <location>
        <begin position="61"/>
        <end position="169"/>
    </location>
</feature>
<keyword evidence="5 13" id="KW-0732">Signal</keyword>
<keyword evidence="6" id="KW-0406">Ion transport</keyword>
<dbReference type="Proteomes" id="UP001361239">
    <property type="component" value="Unassembled WGS sequence"/>
</dbReference>
<dbReference type="Pfam" id="PF00593">
    <property type="entry name" value="TonB_dep_Rec_b-barrel"/>
    <property type="match status" value="1"/>
</dbReference>
<dbReference type="InterPro" id="IPR012910">
    <property type="entry name" value="Plug_dom"/>
</dbReference>
<dbReference type="EMBL" id="JBBHJZ010000001">
    <property type="protein sequence ID" value="MEJ5975038.1"/>
    <property type="molecule type" value="Genomic_DNA"/>
</dbReference>
<dbReference type="InterPro" id="IPR000531">
    <property type="entry name" value="Beta-barrel_TonB"/>
</dbReference>
<dbReference type="InterPro" id="IPR037066">
    <property type="entry name" value="Plug_dom_sf"/>
</dbReference>
<keyword evidence="2 10" id="KW-0813">Transport</keyword>
<dbReference type="PROSITE" id="PS00430">
    <property type="entry name" value="TONB_DEPENDENT_REC_1"/>
    <property type="match status" value="1"/>
</dbReference>
<keyword evidence="3 10" id="KW-1134">Transmembrane beta strand</keyword>
<dbReference type="Gene3D" id="2.40.170.20">
    <property type="entry name" value="TonB-dependent receptor, beta-barrel domain"/>
    <property type="match status" value="1"/>
</dbReference>
<protein>
    <submittedName>
        <fullName evidence="16">TonB-dependent receptor</fullName>
    </submittedName>
</protein>
<evidence type="ECO:0000259" key="14">
    <source>
        <dbReference type="Pfam" id="PF00593"/>
    </source>
</evidence>
<comment type="caution">
    <text evidence="16">The sequence shown here is derived from an EMBL/GenBank/DDBJ whole genome shotgun (WGS) entry which is preliminary data.</text>
</comment>
<keyword evidence="4 10" id="KW-0812">Transmembrane</keyword>
<evidence type="ECO:0000256" key="9">
    <source>
        <dbReference type="ARBA" id="ARBA00023237"/>
    </source>
</evidence>
<accession>A0ABU8RPY5</accession>
<evidence type="ECO:0000256" key="4">
    <source>
        <dbReference type="ARBA" id="ARBA00022692"/>
    </source>
</evidence>
<name>A0ABU8RPY5_9SPHN</name>